<reference evidence="1 2" key="1">
    <citation type="submission" date="2016-11" db="EMBL/GenBank/DDBJ databases">
        <authorList>
            <person name="Klemetsen T."/>
        </authorList>
    </citation>
    <scope>NUCLEOTIDE SEQUENCE [LARGE SCALE GENOMIC DNA]</scope>
    <source>
        <strain evidence="1">MT 2528</strain>
    </source>
</reference>
<dbReference type="EMBL" id="FPLJ01000100">
    <property type="protein sequence ID" value="SGZ00571.1"/>
    <property type="molecule type" value="Genomic_DNA"/>
</dbReference>
<dbReference type="RefSeq" id="WP_075532035.1">
    <property type="nucleotide sequence ID" value="NZ_CAWRCN010000037.1"/>
</dbReference>
<protein>
    <submittedName>
        <fullName evidence="1">Penicillin-binding protein 1A-Penicillin-insensitive transglycosylase-Peptidoglycan TGase-Penicillin-sensitive transpeptidase-DD-transpeptidase</fullName>
    </submittedName>
</protein>
<keyword evidence="2" id="KW-1185">Reference proteome</keyword>
<organism evidence="1 2">
    <name type="scientific">Moritella viscosa</name>
    <dbReference type="NCBI Taxonomy" id="80854"/>
    <lineage>
        <taxon>Bacteria</taxon>
        <taxon>Pseudomonadati</taxon>
        <taxon>Pseudomonadota</taxon>
        <taxon>Gammaproteobacteria</taxon>
        <taxon>Alteromonadales</taxon>
        <taxon>Moritellaceae</taxon>
        <taxon>Moritella</taxon>
    </lineage>
</organism>
<sequence length="62" mass="6617">MKIKWQGIDIKRASHAFLVATKAGQTSLCGRETLTTGYVSASPEITSCGSCVKKAKKLGLMD</sequence>
<dbReference type="Proteomes" id="UP000182660">
    <property type="component" value="Unassembled WGS sequence"/>
</dbReference>
<comment type="caution">
    <text evidence="1">The sequence shown here is derived from an EMBL/GenBank/DDBJ whole genome shotgun (WGS) entry which is preliminary data.</text>
</comment>
<evidence type="ECO:0000313" key="2">
    <source>
        <dbReference type="Proteomes" id="UP000182660"/>
    </source>
</evidence>
<proteinExistence type="predicted"/>
<gene>
    <name evidence="1" type="ORF">MT2528_4051</name>
</gene>
<evidence type="ECO:0000313" key="1">
    <source>
        <dbReference type="EMBL" id="SGZ00571.1"/>
    </source>
</evidence>
<accession>A0ABY1HIK8</accession>
<name>A0ABY1HIK8_9GAMM</name>